<evidence type="ECO:0000313" key="3">
    <source>
        <dbReference type="Proteomes" id="UP000694569"/>
    </source>
</evidence>
<dbReference type="Ensembl" id="ENSLLET00000041307.1">
    <property type="protein sequence ID" value="ENSLLEP00000039707.1"/>
    <property type="gene ID" value="ENSLLEG00000025265.1"/>
</dbReference>
<dbReference type="OrthoDB" id="416119at2759"/>
<feature type="domain" description="Reverse transcriptase" evidence="1">
    <location>
        <begin position="260"/>
        <end position="534"/>
    </location>
</feature>
<dbReference type="InterPro" id="IPR000477">
    <property type="entry name" value="RT_dom"/>
</dbReference>
<dbReference type="Proteomes" id="UP000694569">
    <property type="component" value="Unplaced"/>
</dbReference>
<dbReference type="PROSITE" id="PS50878">
    <property type="entry name" value="RT_POL"/>
    <property type="match status" value="1"/>
</dbReference>
<organism evidence="2 3">
    <name type="scientific">Leptobrachium leishanense</name>
    <name type="common">Leishan spiny toad</name>
    <dbReference type="NCBI Taxonomy" id="445787"/>
    <lineage>
        <taxon>Eukaryota</taxon>
        <taxon>Metazoa</taxon>
        <taxon>Chordata</taxon>
        <taxon>Craniata</taxon>
        <taxon>Vertebrata</taxon>
        <taxon>Euteleostomi</taxon>
        <taxon>Amphibia</taxon>
        <taxon>Batrachia</taxon>
        <taxon>Anura</taxon>
        <taxon>Pelobatoidea</taxon>
        <taxon>Megophryidae</taxon>
        <taxon>Leptobrachium</taxon>
    </lineage>
</organism>
<proteinExistence type="predicted"/>
<reference evidence="2" key="1">
    <citation type="submission" date="2025-08" db="UniProtKB">
        <authorList>
            <consortium name="Ensembl"/>
        </authorList>
    </citation>
    <scope>IDENTIFICATION</scope>
</reference>
<protein>
    <recommendedName>
        <fullName evidence="1">Reverse transcriptase domain-containing protein</fullName>
    </recommendedName>
</protein>
<dbReference type="InterPro" id="IPR043502">
    <property type="entry name" value="DNA/RNA_pol_sf"/>
</dbReference>
<reference evidence="2" key="2">
    <citation type="submission" date="2025-09" db="UniProtKB">
        <authorList>
            <consortium name="Ensembl"/>
        </authorList>
    </citation>
    <scope>IDENTIFICATION</scope>
</reference>
<keyword evidence="3" id="KW-1185">Reference proteome</keyword>
<dbReference type="Pfam" id="PF00078">
    <property type="entry name" value="RVT_1"/>
    <property type="match status" value="1"/>
</dbReference>
<evidence type="ECO:0000313" key="2">
    <source>
        <dbReference type="Ensembl" id="ENSLLEP00000039707.1"/>
    </source>
</evidence>
<name>A0A8C5QLY9_9ANUR</name>
<dbReference type="GeneTree" id="ENSGT00940000165023"/>
<dbReference type="SUPFAM" id="SSF56672">
    <property type="entry name" value="DNA/RNA polymerases"/>
    <property type="match status" value="1"/>
</dbReference>
<evidence type="ECO:0000259" key="1">
    <source>
        <dbReference type="PROSITE" id="PS50878"/>
    </source>
</evidence>
<sequence length="662" mass="74433">MGLGDLPALPGVLLLKPEIIAEMDSALANFVLDNDPAHYLPDLLWTTHKAVLRGRLIGLQATHYKQLRAQMTELTTTLANLEKTHKAQPDPVIWNRIVTTRGELNSLQTERALGDLRRVGQLFFEKGNKPDAMLARKLRALRKRNSIAKIQRSGSSPAVAPLEIAEEFARYYAKLYDGTTAPPDSQKQQKIRSFLDQLPLRSLTHTQAAALGTPITAEEILPFMKELRTSKAPGPDGFSPLYYKKFRTQLAPLLANMYNGFMEGRNPPKELLAATIVVIPKEGKDPSTCASYRPISLLNVDMKIYAKVLATRMSRYLPSLVHLDQVGFIRSRGAPDNIRRTVNLLSIAHATKQPSLLLSLDAEKAFDRVDWTYLWEVLRRFGVGDEMIGGIRALYTTPTASVTTMGGRSRPFDILNGTRQGCPLSPLLFALCREPLAEQIRCHPDISGIAVGDKTYKLSLFADDVLLTITRPLISLPNLYSCLSSFGALSGYKINIAKSEALNISLPQEVVTHLRDSFTFRWCPHRLQYLGVYLTAHISQLYTYNYPDMIKHIKSLLRQWSSYSISWMGRIYALKMTAVPKLLYLFRTLPIPLPLTILHDLQSAFYRYVWQGKKSRVSRLILRRPRIQGGLAVPDLTLYYKSAQLTQLLQWSSEGARSVGLT</sequence>
<dbReference type="AlphaFoldDB" id="A0A8C5QLY9"/>
<dbReference type="CDD" id="cd01650">
    <property type="entry name" value="RT_nLTR_like"/>
    <property type="match status" value="1"/>
</dbReference>
<accession>A0A8C5QLY9</accession>
<dbReference type="PANTHER" id="PTHR31635:SF196">
    <property type="entry name" value="REVERSE TRANSCRIPTASE DOMAIN-CONTAINING PROTEIN-RELATED"/>
    <property type="match status" value="1"/>
</dbReference>
<dbReference type="PANTHER" id="PTHR31635">
    <property type="entry name" value="REVERSE TRANSCRIPTASE DOMAIN-CONTAINING PROTEIN-RELATED"/>
    <property type="match status" value="1"/>
</dbReference>